<dbReference type="Proteomes" id="UP000633365">
    <property type="component" value="Unassembled WGS sequence"/>
</dbReference>
<sequence>MKKLILLIILLFAVMDVALMWLLVRGADMETTERAERNEKAIEFWKSHCVNGKCS</sequence>
<name>A0A934WS74_9FIRM</name>
<proteinExistence type="predicted"/>
<dbReference type="EMBL" id="JAEQMG010000103">
    <property type="protein sequence ID" value="MBK6088957.1"/>
    <property type="molecule type" value="Genomic_DNA"/>
</dbReference>
<accession>A0A934WS74</accession>
<protein>
    <submittedName>
        <fullName evidence="1">Uncharacterized protein</fullName>
    </submittedName>
</protein>
<reference evidence="1" key="1">
    <citation type="submission" date="2021-01" db="EMBL/GenBank/DDBJ databases">
        <title>Genome public.</title>
        <authorList>
            <person name="Liu C."/>
            <person name="Sun Q."/>
        </authorList>
    </citation>
    <scope>NUCLEOTIDE SEQUENCE</scope>
    <source>
        <strain evidence="1">M6</strain>
    </source>
</reference>
<keyword evidence="2" id="KW-1185">Reference proteome</keyword>
<dbReference type="RefSeq" id="WP_201427764.1">
    <property type="nucleotide sequence ID" value="NZ_JAEQMG010000103.1"/>
</dbReference>
<organism evidence="1 2">
    <name type="scientific">Ruminococcus difficilis</name>
    <dbReference type="NCBI Taxonomy" id="2763069"/>
    <lineage>
        <taxon>Bacteria</taxon>
        <taxon>Bacillati</taxon>
        <taxon>Bacillota</taxon>
        <taxon>Clostridia</taxon>
        <taxon>Eubacteriales</taxon>
        <taxon>Oscillospiraceae</taxon>
        <taxon>Ruminococcus</taxon>
    </lineage>
</organism>
<evidence type="ECO:0000313" key="2">
    <source>
        <dbReference type="Proteomes" id="UP000633365"/>
    </source>
</evidence>
<evidence type="ECO:0000313" key="1">
    <source>
        <dbReference type="EMBL" id="MBK6088957.1"/>
    </source>
</evidence>
<gene>
    <name evidence="1" type="ORF">JKK62_09930</name>
</gene>
<comment type="caution">
    <text evidence="1">The sequence shown here is derived from an EMBL/GenBank/DDBJ whole genome shotgun (WGS) entry which is preliminary data.</text>
</comment>
<dbReference type="AlphaFoldDB" id="A0A934WS74"/>